<keyword evidence="6" id="KW-1185">Reference proteome</keyword>
<keyword evidence="2" id="KW-0285">Flavoprotein</keyword>
<keyword evidence="4" id="KW-0732">Signal</keyword>
<sequence length="146" mass="15637">MGLGSWRFLMPSLVVFAFHPYFCHAHTAPDYNFVHEATSAPSVSYHDYIVVGGGTAGCLLAATLSENANVLVLERGGSPYVKPGKTNKGNFLLGVLDSSSDSYAQKFVSEDGVYNHRAQVLGGGSVINAGFYSHSESDFAKEQGRL</sequence>
<evidence type="ECO:0000256" key="1">
    <source>
        <dbReference type="ARBA" id="ARBA00001974"/>
    </source>
</evidence>
<evidence type="ECO:0008006" key="7">
    <source>
        <dbReference type="Google" id="ProtNLM"/>
    </source>
</evidence>
<gene>
    <name evidence="5" type="ORF">HRI_004325500</name>
</gene>
<keyword evidence="3" id="KW-0274">FAD</keyword>
<dbReference type="AlphaFoldDB" id="A0A9W7MJ72"/>
<protein>
    <recommendedName>
        <fullName evidence="7">Glucose-methanol-choline oxidoreductase N-terminal domain-containing protein</fullName>
    </recommendedName>
</protein>
<evidence type="ECO:0000256" key="2">
    <source>
        <dbReference type="ARBA" id="ARBA00022630"/>
    </source>
</evidence>
<dbReference type="EMBL" id="BSYR01000045">
    <property type="protein sequence ID" value="GMJ06563.1"/>
    <property type="molecule type" value="Genomic_DNA"/>
</dbReference>
<comment type="cofactor">
    <cofactor evidence="1">
        <name>FAD</name>
        <dbReference type="ChEBI" id="CHEBI:57692"/>
    </cofactor>
</comment>
<reference evidence="5" key="1">
    <citation type="submission" date="2023-05" db="EMBL/GenBank/DDBJ databases">
        <title>Genome and transcriptome analyses reveal genes involved in the formation of fine ridges on petal epidermal cells in Hibiscus trionum.</title>
        <authorList>
            <person name="Koshimizu S."/>
            <person name="Masuda S."/>
            <person name="Ishii T."/>
            <person name="Shirasu K."/>
            <person name="Hoshino A."/>
            <person name="Arita M."/>
        </authorList>
    </citation>
    <scope>NUCLEOTIDE SEQUENCE</scope>
    <source>
        <strain evidence="5">Hamamatsu line</strain>
    </source>
</reference>
<dbReference type="PANTHER" id="PTHR45968:SF31">
    <property type="entry name" value="GLUCOSE-METHANOL-CHOLINE (GMC) OXIDOREDUCTASE FAMILY PROTEIN"/>
    <property type="match status" value="1"/>
</dbReference>
<dbReference type="OrthoDB" id="269227at2759"/>
<evidence type="ECO:0000313" key="5">
    <source>
        <dbReference type="EMBL" id="GMJ06563.1"/>
    </source>
</evidence>
<organism evidence="5 6">
    <name type="scientific">Hibiscus trionum</name>
    <name type="common">Flower of an hour</name>
    <dbReference type="NCBI Taxonomy" id="183268"/>
    <lineage>
        <taxon>Eukaryota</taxon>
        <taxon>Viridiplantae</taxon>
        <taxon>Streptophyta</taxon>
        <taxon>Embryophyta</taxon>
        <taxon>Tracheophyta</taxon>
        <taxon>Spermatophyta</taxon>
        <taxon>Magnoliopsida</taxon>
        <taxon>eudicotyledons</taxon>
        <taxon>Gunneridae</taxon>
        <taxon>Pentapetalae</taxon>
        <taxon>rosids</taxon>
        <taxon>malvids</taxon>
        <taxon>Malvales</taxon>
        <taxon>Malvaceae</taxon>
        <taxon>Malvoideae</taxon>
        <taxon>Hibiscus</taxon>
    </lineage>
</organism>
<evidence type="ECO:0000256" key="3">
    <source>
        <dbReference type="ARBA" id="ARBA00022827"/>
    </source>
</evidence>
<dbReference type="PANTHER" id="PTHR45968">
    <property type="entry name" value="OSJNBA0019K04.7 PROTEIN"/>
    <property type="match status" value="1"/>
</dbReference>
<feature type="chain" id="PRO_5040899323" description="Glucose-methanol-choline oxidoreductase N-terminal domain-containing protein" evidence="4">
    <location>
        <begin position="26"/>
        <end position="146"/>
    </location>
</feature>
<accession>A0A9W7MJ72</accession>
<dbReference type="InterPro" id="IPR051871">
    <property type="entry name" value="GMC_Oxidoreductase-Related"/>
</dbReference>
<comment type="caution">
    <text evidence="5">The sequence shown here is derived from an EMBL/GenBank/DDBJ whole genome shotgun (WGS) entry which is preliminary data.</text>
</comment>
<dbReference type="InterPro" id="IPR036188">
    <property type="entry name" value="FAD/NAD-bd_sf"/>
</dbReference>
<name>A0A9W7MJ72_HIBTR</name>
<dbReference type="Gene3D" id="3.50.50.60">
    <property type="entry name" value="FAD/NAD(P)-binding domain"/>
    <property type="match status" value="1"/>
</dbReference>
<proteinExistence type="predicted"/>
<evidence type="ECO:0000256" key="4">
    <source>
        <dbReference type="SAM" id="SignalP"/>
    </source>
</evidence>
<dbReference type="SUPFAM" id="SSF51905">
    <property type="entry name" value="FAD/NAD(P)-binding domain"/>
    <property type="match status" value="1"/>
</dbReference>
<feature type="signal peptide" evidence="4">
    <location>
        <begin position="1"/>
        <end position="25"/>
    </location>
</feature>
<dbReference type="Proteomes" id="UP001165190">
    <property type="component" value="Unassembled WGS sequence"/>
</dbReference>
<evidence type="ECO:0000313" key="6">
    <source>
        <dbReference type="Proteomes" id="UP001165190"/>
    </source>
</evidence>